<dbReference type="Gene3D" id="3.30.300.30">
    <property type="match status" value="1"/>
</dbReference>
<accession>A0A8H4W001</accession>
<evidence type="ECO:0000313" key="7">
    <source>
        <dbReference type="Proteomes" id="UP000566819"/>
    </source>
</evidence>
<dbReference type="GO" id="GO:0043041">
    <property type="term" value="P:amino acid activation for nonribosomal peptide biosynthetic process"/>
    <property type="evidence" value="ECO:0007669"/>
    <property type="project" value="TreeGrafter"/>
</dbReference>
<dbReference type="SUPFAM" id="SSF52777">
    <property type="entry name" value="CoA-dependent acyltransferases"/>
    <property type="match status" value="2"/>
</dbReference>
<name>A0A8H4W001_9HELO</name>
<evidence type="ECO:0000313" key="6">
    <source>
        <dbReference type="EMBL" id="KAF4629083.1"/>
    </source>
</evidence>
<dbReference type="EMBL" id="JAAMPI010000722">
    <property type="protein sequence ID" value="KAF4629083.1"/>
    <property type="molecule type" value="Genomic_DNA"/>
</dbReference>
<dbReference type="SUPFAM" id="SSF47336">
    <property type="entry name" value="ACP-like"/>
    <property type="match status" value="1"/>
</dbReference>
<keyword evidence="3" id="KW-0436">Ligase</keyword>
<evidence type="ECO:0000256" key="1">
    <source>
        <dbReference type="ARBA" id="ARBA00022450"/>
    </source>
</evidence>
<dbReference type="AlphaFoldDB" id="A0A8H4W001"/>
<proteinExistence type="predicted"/>
<dbReference type="Gene3D" id="1.10.1200.10">
    <property type="entry name" value="ACP-like"/>
    <property type="match status" value="1"/>
</dbReference>
<sequence>MIEHRAVTHNVRELVKEFGLGPMTRTLQFAAPTFDIFGLDLFMTISCGGCLVMAPLSTIVSDITTFMRQANITYIQLTPTILNMIDPDGVASLAVLASSGEALPEKTASRWRNKIDAACVGLAVPGLEVRLFIDGGTEEVPEGQVGEICVVGPQLFRGYLSTKRAVKVVECVRNGTRYYRTGDLGKIETCPSGKKTIRYLGRRDEDATYIYHLEQFADESRQLSTLSSEVEQRLQSMWAQVLNRPASSGDTNILFIQLGADSLDAIRFIAKARKSGIDISLPQVYAARTIRELARSQHSEINRVVVEKYRPFSLLSLNRPLAPIISDATTACEVAVSEIEDSYLCTPYQSGLMTLDLRCEGSYVCAFSWTLPEDIVIDRFRTTWDHLIARESVLHNRLIWDRTTSAHADSEDVVFGMILAGREAPLDGILDLIDPVFASFPFRAQVDGSSTVKSFLESIESIILSIMPHQSHDLQRVKRGGPGAANACDFRRGRKHSLDARSDPGWGEAFDQEQFGPGGPRVAAHRRGEPGDEPTPCCPAPLSAAKPVKKSDQGLVAVEEYTNEFRQMCSDAQQRLKELLPQQYVPTLFVPVRKMPYTSSSKLDLRRLREDLRGIPNIFTAFEMSLVAEELAV</sequence>
<evidence type="ECO:0000256" key="2">
    <source>
        <dbReference type="ARBA" id="ARBA00022553"/>
    </source>
</evidence>
<dbReference type="GO" id="GO:0016874">
    <property type="term" value="F:ligase activity"/>
    <property type="evidence" value="ECO:0007669"/>
    <property type="project" value="UniProtKB-KW"/>
</dbReference>
<dbReference type="PANTHER" id="PTHR45527:SF1">
    <property type="entry name" value="FATTY ACID SYNTHASE"/>
    <property type="match status" value="1"/>
</dbReference>
<dbReference type="InterPro" id="IPR042099">
    <property type="entry name" value="ANL_N_sf"/>
</dbReference>
<feature type="domain" description="Carrier" evidence="5">
    <location>
        <begin position="225"/>
        <end position="301"/>
    </location>
</feature>
<dbReference type="SMART" id="SM00823">
    <property type="entry name" value="PKS_PP"/>
    <property type="match status" value="1"/>
</dbReference>
<feature type="region of interest" description="Disordered" evidence="4">
    <location>
        <begin position="499"/>
        <end position="535"/>
    </location>
</feature>
<dbReference type="GO" id="GO:0031177">
    <property type="term" value="F:phosphopantetheine binding"/>
    <property type="evidence" value="ECO:0007669"/>
    <property type="project" value="InterPro"/>
</dbReference>
<dbReference type="GO" id="GO:0044550">
    <property type="term" value="P:secondary metabolite biosynthetic process"/>
    <property type="evidence" value="ECO:0007669"/>
    <property type="project" value="TreeGrafter"/>
</dbReference>
<dbReference type="Proteomes" id="UP000566819">
    <property type="component" value="Unassembled WGS sequence"/>
</dbReference>
<gene>
    <name evidence="6" type="ORF">G7Y89_g9067</name>
</gene>
<dbReference type="InterPro" id="IPR009081">
    <property type="entry name" value="PP-bd_ACP"/>
</dbReference>
<dbReference type="PROSITE" id="PS50075">
    <property type="entry name" value="CARRIER"/>
    <property type="match status" value="1"/>
</dbReference>
<dbReference type="InterPro" id="IPR000873">
    <property type="entry name" value="AMP-dep_synth/lig_dom"/>
</dbReference>
<dbReference type="Pfam" id="PF00550">
    <property type="entry name" value="PP-binding"/>
    <property type="match status" value="1"/>
</dbReference>
<keyword evidence="2" id="KW-0597">Phosphoprotein</keyword>
<evidence type="ECO:0000256" key="3">
    <source>
        <dbReference type="ARBA" id="ARBA00022598"/>
    </source>
</evidence>
<comment type="caution">
    <text evidence="6">The sequence shown here is derived from an EMBL/GenBank/DDBJ whole genome shotgun (WGS) entry which is preliminary data.</text>
</comment>
<protein>
    <recommendedName>
        <fullName evidence="5">Carrier domain-containing protein</fullName>
    </recommendedName>
</protein>
<evidence type="ECO:0000259" key="5">
    <source>
        <dbReference type="PROSITE" id="PS50075"/>
    </source>
</evidence>
<dbReference type="OrthoDB" id="416786at2759"/>
<dbReference type="GO" id="GO:0005737">
    <property type="term" value="C:cytoplasm"/>
    <property type="evidence" value="ECO:0007669"/>
    <property type="project" value="TreeGrafter"/>
</dbReference>
<dbReference type="PANTHER" id="PTHR45527">
    <property type="entry name" value="NONRIBOSOMAL PEPTIDE SYNTHETASE"/>
    <property type="match status" value="1"/>
</dbReference>
<dbReference type="Pfam" id="PF00501">
    <property type="entry name" value="AMP-binding"/>
    <property type="match status" value="1"/>
</dbReference>
<dbReference type="InterPro" id="IPR020806">
    <property type="entry name" value="PKS_PP-bd"/>
</dbReference>
<dbReference type="InterPro" id="IPR045851">
    <property type="entry name" value="AMP-bd_C_sf"/>
</dbReference>
<evidence type="ECO:0000256" key="4">
    <source>
        <dbReference type="SAM" id="MobiDB-lite"/>
    </source>
</evidence>
<dbReference type="Gene3D" id="3.30.559.30">
    <property type="entry name" value="Nonribosomal peptide synthetase, condensation domain"/>
    <property type="match status" value="1"/>
</dbReference>
<organism evidence="6 7">
    <name type="scientific">Cudoniella acicularis</name>
    <dbReference type="NCBI Taxonomy" id="354080"/>
    <lineage>
        <taxon>Eukaryota</taxon>
        <taxon>Fungi</taxon>
        <taxon>Dikarya</taxon>
        <taxon>Ascomycota</taxon>
        <taxon>Pezizomycotina</taxon>
        <taxon>Leotiomycetes</taxon>
        <taxon>Helotiales</taxon>
        <taxon>Tricladiaceae</taxon>
        <taxon>Cudoniella</taxon>
    </lineage>
</organism>
<dbReference type="SUPFAM" id="SSF56801">
    <property type="entry name" value="Acetyl-CoA synthetase-like"/>
    <property type="match status" value="2"/>
</dbReference>
<keyword evidence="7" id="KW-1185">Reference proteome</keyword>
<reference evidence="6 7" key="1">
    <citation type="submission" date="2020-03" db="EMBL/GenBank/DDBJ databases">
        <title>Draft Genome Sequence of Cudoniella acicularis.</title>
        <authorList>
            <person name="Buettner E."/>
            <person name="Kellner H."/>
        </authorList>
    </citation>
    <scope>NUCLEOTIDE SEQUENCE [LARGE SCALE GENOMIC DNA]</scope>
    <source>
        <strain evidence="6 7">DSM 108380</strain>
    </source>
</reference>
<dbReference type="Gene3D" id="3.40.50.12780">
    <property type="entry name" value="N-terminal domain of ligase-like"/>
    <property type="match status" value="2"/>
</dbReference>
<keyword evidence="1" id="KW-0596">Phosphopantetheine</keyword>
<dbReference type="InterPro" id="IPR036736">
    <property type="entry name" value="ACP-like_sf"/>
</dbReference>